<feature type="domain" description="CCHC-type" evidence="2">
    <location>
        <begin position="102"/>
        <end position="118"/>
    </location>
</feature>
<reference evidence="3 4" key="1">
    <citation type="journal article" date="2017" name="Mycologia">
        <title>Bifiguratus adelaidae, gen. et sp. nov., a new member of Mucoromycotina in endophytic and soil-dwelling habitats.</title>
        <authorList>
            <person name="Torres-Cruz T.J."/>
            <person name="Billingsley Tobias T.L."/>
            <person name="Almatruk M."/>
            <person name="Hesse C."/>
            <person name="Kuske C.R."/>
            <person name="Desiro A."/>
            <person name="Benucci G.M."/>
            <person name="Bonito G."/>
            <person name="Stajich J.E."/>
            <person name="Dunlap C."/>
            <person name="Arnold A.E."/>
            <person name="Porras-Alfaro A."/>
        </authorList>
    </citation>
    <scope>NUCLEOTIDE SEQUENCE [LARGE SCALE GENOMIC DNA]</scope>
    <source>
        <strain evidence="3 4">AZ0501</strain>
    </source>
</reference>
<evidence type="ECO:0000313" key="4">
    <source>
        <dbReference type="Proteomes" id="UP000242875"/>
    </source>
</evidence>
<dbReference type="InterPro" id="IPR001878">
    <property type="entry name" value="Znf_CCHC"/>
</dbReference>
<dbReference type="Proteomes" id="UP000242875">
    <property type="component" value="Unassembled WGS sequence"/>
</dbReference>
<dbReference type="InterPro" id="IPR036875">
    <property type="entry name" value="Znf_CCHC_sf"/>
</dbReference>
<proteinExistence type="predicted"/>
<dbReference type="GO" id="GO:0003676">
    <property type="term" value="F:nucleic acid binding"/>
    <property type="evidence" value="ECO:0007669"/>
    <property type="project" value="InterPro"/>
</dbReference>
<feature type="domain" description="CCHC-type" evidence="2">
    <location>
        <begin position="24"/>
        <end position="40"/>
    </location>
</feature>
<dbReference type="EMBL" id="MVBO01000017">
    <property type="protein sequence ID" value="OZJ05302.1"/>
    <property type="molecule type" value="Genomic_DNA"/>
</dbReference>
<keyword evidence="4" id="KW-1185">Reference proteome</keyword>
<feature type="domain" description="CCHC-type" evidence="2">
    <location>
        <begin position="174"/>
        <end position="190"/>
    </location>
</feature>
<protein>
    <recommendedName>
        <fullName evidence="2">CCHC-type domain-containing protein</fullName>
    </recommendedName>
</protein>
<organism evidence="3 4">
    <name type="scientific">Bifiguratus adelaidae</name>
    <dbReference type="NCBI Taxonomy" id="1938954"/>
    <lineage>
        <taxon>Eukaryota</taxon>
        <taxon>Fungi</taxon>
        <taxon>Fungi incertae sedis</taxon>
        <taxon>Mucoromycota</taxon>
        <taxon>Mucoromycotina</taxon>
        <taxon>Endogonomycetes</taxon>
        <taxon>Endogonales</taxon>
        <taxon>Endogonales incertae sedis</taxon>
        <taxon>Bifiguratus</taxon>
    </lineage>
</organism>
<evidence type="ECO:0000256" key="1">
    <source>
        <dbReference type="SAM" id="MobiDB-lite"/>
    </source>
</evidence>
<dbReference type="AlphaFoldDB" id="A0A261Y400"/>
<gene>
    <name evidence="3" type="ORF">BZG36_01540</name>
</gene>
<comment type="caution">
    <text evidence="3">The sequence shown here is derived from an EMBL/GenBank/DDBJ whole genome shotgun (WGS) entry which is preliminary data.</text>
</comment>
<feature type="region of interest" description="Disordered" evidence="1">
    <location>
        <begin position="131"/>
        <end position="159"/>
    </location>
</feature>
<name>A0A261Y400_9FUNG</name>
<dbReference type="GO" id="GO:0008270">
    <property type="term" value="F:zinc ion binding"/>
    <property type="evidence" value="ECO:0007669"/>
    <property type="project" value="InterPro"/>
</dbReference>
<evidence type="ECO:0000259" key="2">
    <source>
        <dbReference type="SMART" id="SM00343"/>
    </source>
</evidence>
<sequence>MFKPYESGIEVELEPNLRPNGVYTCAFCFKTGHKAQECPTSPKSENSRFFGDSITVYYWDPDRPKTYTTSPKLPNHRFVCAPYRPRKRPGRKPKQTLKNTCTCAFCCTVDHLTQDCPTSQSPNSRVLVHPYEHRKKPGPKANPKSAISGSSIKSDETHRMPGRKIISKPKNTYTCAFCFAVGHKAQDCPTSPKSEKNRFFSNSTIVSQVTAE</sequence>
<dbReference type="SUPFAM" id="SSF57756">
    <property type="entry name" value="Retrovirus zinc finger-like domains"/>
    <property type="match status" value="2"/>
</dbReference>
<dbReference type="SMART" id="SM00343">
    <property type="entry name" value="ZnF_C2HC"/>
    <property type="match status" value="3"/>
</dbReference>
<accession>A0A261Y400</accession>
<evidence type="ECO:0000313" key="3">
    <source>
        <dbReference type="EMBL" id="OZJ05302.1"/>
    </source>
</evidence>